<dbReference type="InterPro" id="IPR020835">
    <property type="entry name" value="Catalase_sf"/>
</dbReference>
<protein>
    <recommendedName>
        <fullName evidence="1">Catalase core domain-containing protein</fullName>
    </recommendedName>
</protein>
<dbReference type="GO" id="GO:0042542">
    <property type="term" value="P:response to hydrogen peroxide"/>
    <property type="evidence" value="ECO:0007669"/>
    <property type="project" value="TreeGrafter"/>
</dbReference>
<reference evidence="2" key="2">
    <citation type="journal article" date="2023" name="IMA Fungus">
        <title>Comparative genomic study of the Penicillium genus elucidates a diverse pangenome and 15 lateral gene transfer events.</title>
        <authorList>
            <person name="Petersen C."/>
            <person name="Sorensen T."/>
            <person name="Nielsen M.R."/>
            <person name="Sondergaard T.E."/>
            <person name="Sorensen J.L."/>
            <person name="Fitzpatrick D.A."/>
            <person name="Frisvad J.C."/>
            <person name="Nielsen K.L."/>
        </authorList>
    </citation>
    <scope>NUCLEOTIDE SEQUENCE</scope>
    <source>
        <strain evidence="2">IBT 3081</strain>
    </source>
</reference>
<feature type="domain" description="Catalase core" evidence="1">
    <location>
        <begin position="9"/>
        <end position="114"/>
    </location>
</feature>
<accession>A0A9W9RH38</accession>
<dbReference type="InterPro" id="IPR011614">
    <property type="entry name" value="Catalase_core"/>
</dbReference>
<evidence type="ECO:0000313" key="2">
    <source>
        <dbReference type="EMBL" id="KAJ5360095.1"/>
    </source>
</evidence>
<gene>
    <name evidence="2" type="ORF">N7517_009286</name>
</gene>
<evidence type="ECO:0000259" key="1">
    <source>
        <dbReference type="Pfam" id="PF00199"/>
    </source>
</evidence>
<dbReference type="PANTHER" id="PTHR11465:SF26">
    <property type="entry name" value="CATALASE 2"/>
    <property type="match status" value="1"/>
</dbReference>
<dbReference type="GO" id="GO:0042744">
    <property type="term" value="P:hydrogen peroxide catabolic process"/>
    <property type="evidence" value="ECO:0007669"/>
    <property type="project" value="TreeGrafter"/>
</dbReference>
<reference evidence="2" key="1">
    <citation type="submission" date="2022-12" db="EMBL/GenBank/DDBJ databases">
        <authorList>
            <person name="Petersen C."/>
        </authorList>
    </citation>
    <scope>NUCLEOTIDE SEQUENCE</scope>
    <source>
        <strain evidence="2">IBT 3081</strain>
    </source>
</reference>
<comment type="caution">
    <text evidence="2">The sequence shown here is derived from an EMBL/GenBank/DDBJ whole genome shotgun (WGS) entry which is preliminary data.</text>
</comment>
<dbReference type="SUPFAM" id="SSF56634">
    <property type="entry name" value="Heme-dependent catalase-like"/>
    <property type="match status" value="1"/>
</dbReference>
<name>A0A9W9RH38_9EURO</name>
<dbReference type="AlphaFoldDB" id="A0A9W9RH38"/>
<dbReference type="Proteomes" id="UP001147752">
    <property type="component" value="Unassembled WGS sequence"/>
</dbReference>
<dbReference type="GO" id="GO:0004096">
    <property type="term" value="F:catalase activity"/>
    <property type="evidence" value="ECO:0007669"/>
    <property type="project" value="InterPro"/>
</dbReference>
<dbReference type="PROSITE" id="PS51402">
    <property type="entry name" value="CATALASE_3"/>
    <property type="match status" value="1"/>
</dbReference>
<evidence type="ECO:0000313" key="3">
    <source>
        <dbReference type="Proteomes" id="UP001147752"/>
    </source>
</evidence>
<dbReference type="GO" id="GO:0005777">
    <property type="term" value="C:peroxisome"/>
    <property type="evidence" value="ECO:0007669"/>
    <property type="project" value="TreeGrafter"/>
</dbReference>
<dbReference type="InterPro" id="IPR018028">
    <property type="entry name" value="Catalase"/>
</dbReference>
<organism evidence="2 3">
    <name type="scientific">Penicillium concentricum</name>
    <dbReference type="NCBI Taxonomy" id="293559"/>
    <lineage>
        <taxon>Eukaryota</taxon>
        <taxon>Fungi</taxon>
        <taxon>Dikarya</taxon>
        <taxon>Ascomycota</taxon>
        <taxon>Pezizomycotina</taxon>
        <taxon>Eurotiomycetes</taxon>
        <taxon>Eurotiomycetidae</taxon>
        <taxon>Eurotiales</taxon>
        <taxon>Aspergillaceae</taxon>
        <taxon>Penicillium</taxon>
    </lineage>
</organism>
<dbReference type="PANTHER" id="PTHR11465">
    <property type="entry name" value="CATALASE"/>
    <property type="match status" value="1"/>
</dbReference>
<dbReference type="RefSeq" id="XP_056575581.1">
    <property type="nucleotide sequence ID" value="XM_056727009.1"/>
</dbReference>
<dbReference type="Pfam" id="PF00199">
    <property type="entry name" value="Catalase"/>
    <property type="match status" value="1"/>
</dbReference>
<keyword evidence="3" id="KW-1185">Reference proteome</keyword>
<dbReference type="OrthoDB" id="6880011at2759"/>
<dbReference type="GO" id="GO:0020037">
    <property type="term" value="F:heme binding"/>
    <property type="evidence" value="ECO:0007669"/>
    <property type="project" value="InterPro"/>
</dbReference>
<dbReference type="PRINTS" id="PR00067">
    <property type="entry name" value="CATALASE"/>
</dbReference>
<dbReference type="GO" id="GO:0005739">
    <property type="term" value="C:mitochondrion"/>
    <property type="evidence" value="ECO:0007669"/>
    <property type="project" value="TreeGrafter"/>
</dbReference>
<sequence>MGDDKYYTLAEGRPLASSKTAVMMRGGQGGGLGLLQDTQLIETLAHFSRERIPERVVHAKAVGSYGEFEATRDCSDFTSASFLNKAGKKTSVLQRVLTVGAELGSADTSRDIHG</sequence>
<dbReference type="EMBL" id="JAPZBT010000004">
    <property type="protein sequence ID" value="KAJ5360095.1"/>
    <property type="molecule type" value="Genomic_DNA"/>
</dbReference>
<dbReference type="GeneID" id="81466192"/>
<dbReference type="Gene3D" id="2.40.180.10">
    <property type="entry name" value="Catalase core domain"/>
    <property type="match status" value="1"/>
</dbReference>
<proteinExistence type="predicted"/>